<organism evidence="2 3">
    <name type="scientific">Candida orthopsilosis (strain 90-125)</name>
    <name type="common">Yeast</name>
    <dbReference type="NCBI Taxonomy" id="1136231"/>
    <lineage>
        <taxon>Eukaryota</taxon>
        <taxon>Fungi</taxon>
        <taxon>Dikarya</taxon>
        <taxon>Ascomycota</taxon>
        <taxon>Saccharomycotina</taxon>
        <taxon>Pichiomycetes</taxon>
        <taxon>Debaryomycetaceae</taxon>
        <taxon>Candida/Lodderomyces clade</taxon>
        <taxon>Candida</taxon>
    </lineage>
</organism>
<sequence length="136" mass="15991">MSGFVYISLTLFGQIIVYFLTQLRIFNTFFFLLLPLLLYNISLFFPSFTYTIHNLYCSCNTNGWLLLHHACSAIVLWLQFSFIDISWYGTNFGNLQKIYKPHGFFLDPGDKLQINVSDFKTTKYVIYHQLSRMAIL</sequence>
<name>H8WZR5_CANO9</name>
<feature type="transmembrane region" description="Helical" evidence="1">
    <location>
        <begin position="6"/>
        <end position="23"/>
    </location>
</feature>
<dbReference type="GeneID" id="14538311"/>
<accession>H8WZR5</accession>
<dbReference type="RefSeq" id="XP_003867697.1">
    <property type="nucleotide sequence ID" value="XM_003867649.1"/>
</dbReference>
<proteinExistence type="predicted"/>
<keyword evidence="1" id="KW-0472">Membrane</keyword>
<reference evidence="2 3" key="1">
    <citation type="journal article" date="2012" name="PLoS ONE">
        <title>Sequence and analysis of the genome of the pathogenic yeast Candida orthopsilosis.</title>
        <authorList>
            <person name="Riccombeni A."/>
            <person name="Vidanes G."/>
            <person name="Proux-Wera E."/>
            <person name="Wolfe K.H."/>
            <person name="Butler G."/>
        </authorList>
    </citation>
    <scope>NUCLEOTIDE SEQUENCE [LARGE SCALE GENOMIC DNA]</scope>
    <source>
        <strain evidence="2 3">Co 90-125</strain>
    </source>
</reference>
<dbReference type="KEGG" id="cot:CORT_0B05520"/>
<dbReference type="Proteomes" id="UP000005018">
    <property type="component" value="Chromosome 2"/>
</dbReference>
<keyword evidence="3" id="KW-1185">Reference proteome</keyword>
<protein>
    <submittedName>
        <fullName evidence="2">Calcium-transporting ATPase</fullName>
    </submittedName>
</protein>
<evidence type="ECO:0000313" key="2">
    <source>
        <dbReference type="EMBL" id="CCG22260.1"/>
    </source>
</evidence>
<feature type="transmembrane region" description="Helical" evidence="1">
    <location>
        <begin position="64"/>
        <end position="88"/>
    </location>
</feature>
<keyword evidence="1" id="KW-1133">Transmembrane helix</keyword>
<dbReference type="HOGENOM" id="CLU_1875172_0_0_1"/>
<dbReference type="AlphaFoldDB" id="H8WZR5"/>
<feature type="transmembrane region" description="Helical" evidence="1">
    <location>
        <begin position="30"/>
        <end position="52"/>
    </location>
</feature>
<gene>
    <name evidence="2" type="ORF">CORT_0B05520</name>
</gene>
<dbReference type="EMBL" id="HE681720">
    <property type="protein sequence ID" value="CCG22260.1"/>
    <property type="molecule type" value="Genomic_DNA"/>
</dbReference>
<evidence type="ECO:0000313" key="3">
    <source>
        <dbReference type="Proteomes" id="UP000005018"/>
    </source>
</evidence>
<keyword evidence="1" id="KW-0812">Transmembrane</keyword>
<evidence type="ECO:0000256" key="1">
    <source>
        <dbReference type="SAM" id="Phobius"/>
    </source>
</evidence>